<dbReference type="EnsemblMetazoa" id="Aqu2.1.25150_001">
    <property type="protein sequence ID" value="Aqu2.1.25150_001"/>
    <property type="gene ID" value="Aqu2.1.25150"/>
</dbReference>
<organism evidence="1">
    <name type="scientific">Amphimedon queenslandica</name>
    <name type="common">Sponge</name>
    <dbReference type="NCBI Taxonomy" id="400682"/>
    <lineage>
        <taxon>Eukaryota</taxon>
        <taxon>Metazoa</taxon>
        <taxon>Porifera</taxon>
        <taxon>Demospongiae</taxon>
        <taxon>Heteroscleromorpha</taxon>
        <taxon>Haplosclerida</taxon>
        <taxon>Niphatidae</taxon>
        <taxon>Amphimedon</taxon>
    </lineage>
</organism>
<sequence length="99" mass="11448">MDITRLQYPLTLAWTTTIHKVQGLTLDEIVVDMKGGQFNAGQAYVAFSRVKTLEGPLMPKYQIYYVIELYHAKSRIPAVVTVMSIQQQKFIFYNWSSKE</sequence>
<accession>A0A1X7UCD3</accession>
<dbReference type="STRING" id="400682.A0A1X7UCD3"/>
<dbReference type="PANTHER" id="PTHR47642">
    <property type="entry name" value="ATP-DEPENDENT DNA HELICASE"/>
    <property type="match status" value="1"/>
</dbReference>
<proteinExistence type="predicted"/>
<dbReference type="InterPro" id="IPR051055">
    <property type="entry name" value="PIF1_helicase"/>
</dbReference>
<reference evidence="1" key="1">
    <citation type="submission" date="2017-05" db="UniProtKB">
        <authorList>
            <consortium name="EnsemblMetazoa"/>
        </authorList>
    </citation>
    <scope>IDENTIFICATION</scope>
</reference>
<protein>
    <submittedName>
        <fullName evidence="1">ATP-dependent DNA helicase</fullName>
    </submittedName>
</protein>
<dbReference type="InterPro" id="IPR027417">
    <property type="entry name" value="P-loop_NTPase"/>
</dbReference>
<dbReference type="CDD" id="cd18809">
    <property type="entry name" value="SF1_C_RecD"/>
    <property type="match status" value="1"/>
</dbReference>
<name>A0A1X7UCD3_AMPQE</name>
<dbReference type="PANTHER" id="PTHR47642:SF8">
    <property type="entry name" value="ATP-DEPENDENT DNA HELICASE"/>
    <property type="match status" value="1"/>
</dbReference>
<dbReference type="AlphaFoldDB" id="A0A1X7UCD3"/>
<dbReference type="InParanoid" id="A0A1X7UCD3"/>
<dbReference type="SUPFAM" id="SSF52540">
    <property type="entry name" value="P-loop containing nucleoside triphosphate hydrolases"/>
    <property type="match status" value="1"/>
</dbReference>
<evidence type="ECO:0000313" key="1">
    <source>
        <dbReference type="EnsemblMetazoa" id="Aqu2.1.25150_001"/>
    </source>
</evidence>